<organism evidence="9 10">
    <name type="scientific">Phtheirospermum japonicum</name>
    <dbReference type="NCBI Taxonomy" id="374723"/>
    <lineage>
        <taxon>Eukaryota</taxon>
        <taxon>Viridiplantae</taxon>
        <taxon>Streptophyta</taxon>
        <taxon>Embryophyta</taxon>
        <taxon>Tracheophyta</taxon>
        <taxon>Spermatophyta</taxon>
        <taxon>Magnoliopsida</taxon>
        <taxon>eudicotyledons</taxon>
        <taxon>Gunneridae</taxon>
        <taxon>Pentapetalae</taxon>
        <taxon>asterids</taxon>
        <taxon>lamiids</taxon>
        <taxon>Lamiales</taxon>
        <taxon>Orobanchaceae</taxon>
        <taxon>Orobanchaceae incertae sedis</taxon>
        <taxon>Phtheirospermum</taxon>
    </lineage>
</organism>
<dbReference type="PANTHER" id="PTHR13690:SF86">
    <property type="entry name" value="TRANSCRIPTION FACTOR VIP1"/>
    <property type="match status" value="1"/>
</dbReference>
<proteinExistence type="predicted"/>
<evidence type="ECO:0000256" key="5">
    <source>
        <dbReference type="ARBA" id="ARBA00023242"/>
    </source>
</evidence>
<evidence type="ECO:0000256" key="2">
    <source>
        <dbReference type="ARBA" id="ARBA00023015"/>
    </source>
</evidence>
<dbReference type="CDD" id="cd14703">
    <property type="entry name" value="bZIP_plant_RF2"/>
    <property type="match status" value="1"/>
</dbReference>
<gene>
    <name evidence="9" type="ORF">PHJA_001923800</name>
</gene>
<dbReference type="SMART" id="SM00338">
    <property type="entry name" value="BRLZ"/>
    <property type="match status" value="1"/>
</dbReference>
<dbReference type="OrthoDB" id="1435597at2759"/>
<dbReference type="Pfam" id="PF00170">
    <property type="entry name" value="bZIP_1"/>
    <property type="match status" value="1"/>
</dbReference>
<dbReference type="GO" id="GO:0005634">
    <property type="term" value="C:nucleus"/>
    <property type="evidence" value="ECO:0007669"/>
    <property type="project" value="UniProtKB-SubCell"/>
</dbReference>
<feature type="compositionally biased region" description="Low complexity" evidence="7">
    <location>
        <begin position="119"/>
        <end position="133"/>
    </location>
</feature>
<accession>A0A830CAL1</accession>
<dbReference type="SUPFAM" id="SSF57959">
    <property type="entry name" value="Leucine zipper domain"/>
    <property type="match status" value="1"/>
</dbReference>
<feature type="region of interest" description="Disordered" evidence="7">
    <location>
        <begin position="95"/>
        <end position="152"/>
    </location>
</feature>
<evidence type="ECO:0000259" key="8">
    <source>
        <dbReference type="PROSITE" id="PS50217"/>
    </source>
</evidence>
<dbReference type="PROSITE" id="PS50217">
    <property type="entry name" value="BZIP"/>
    <property type="match status" value="1"/>
</dbReference>
<evidence type="ECO:0000256" key="4">
    <source>
        <dbReference type="ARBA" id="ARBA00023163"/>
    </source>
</evidence>
<reference evidence="9" key="1">
    <citation type="submission" date="2020-07" db="EMBL/GenBank/DDBJ databases">
        <title>Ethylene signaling mediates host invasion by parasitic plants.</title>
        <authorList>
            <person name="Yoshida S."/>
        </authorList>
    </citation>
    <scope>NUCLEOTIDE SEQUENCE</scope>
    <source>
        <strain evidence="9">Okayama</strain>
    </source>
</reference>
<keyword evidence="4" id="KW-0804">Transcription</keyword>
<evidence type="ECO:0000313" key="9">
    <source>
        <dbReference type="EMBL" id="GFP97797.1"/>
    </source>
</evidence>
<dbReference type="Gene3D" id="1.20.5.170">
    <property type="match status" value="1"/>
</dbReference>
<protein>
    <submittedName>
        <fullName evidence="9">Transcription factor vip1</fullName>
    </submittedName>
</protein>
<dbReference type="Proteomes" id="UP000653305">
    <property type="component" value="Unassembled WGS sequence"/>
</dbReference>
<evidence type="ECO:0000256" key="3">
    <source>
        <dbReference type="ARBA" id="ARBA00023125"/>
    </source>
</evidence>
<name>A0A830CAL1_9LAMI</name>
<feature type="coiled-coil region" evidence="6">
    <location>
        <begin position="57"/>
        <end position="84"/>
    </location>
</feature>
<dbReference type="GO" id="GO:0003677">
    <property type="term" value="F:DNA binding"/>
    <property type="evidence" value="ECO:0007669"/>
    <property type="project" value="UniProtKB-KW"/>
</dbReference>
<dbReference type="EMBL" id="BMAC01000503">
    <property type="protein sequence ID" value="GFP97797.1"/>
    <property type="molecule type" value="Genomic_DNA"/>
</dbReference>
<keyword evidence="3" id="KW-0238">DNA-binding</keyword>
<dbReference type="InterPro" id="IPR004827">
    <property type="entry name" value="bZIP"/>
</dbReference>
<evidence type="ECO:0000256" key="1">
    <source>
        <dbReference type="ARBA" id="ARBA00004123"/>
    </source>
</evidence>
<comment type="subcellular location">
    <subcellularLocation>
        <location evidence="1">Nucleus</location>
    </subcellularLocation>
</comment>
<dbReference type="InterPro" id="IPR046347">
    <property type="entry name" value="bZIP_sf"/>
</dbReference>
<feature type="domain" description="BZIP" evidence="8">
    <location>
        <begin position="32"/>
        <end position="89"/>
    </location>
</feature>
<keyword evidence="10" id="KW-1185">Reference proteome</keyword>
<dbReference type="AlphaFoldDB" id="A0A830CAL1"/>
<dbReference type="GO" id="GO:0003700">
    <property type="term" value="F:DNA-binding transcription factor activity"/>
    <property type="evidence" value="ECO:0007669"/>
    <property type="project" value="InterPro"/>
</dbReference>
<evidence type="ECO:0000256" key="7">
    <source>
        <dbReference type="SAM" id="MobiDB-lite"/>
    </source>
</evidence>
<sequence length="152" mass="16864">MDEDSSGTSYEVDSSAKKAMAADRLAELALIDPKRAKRILANRQSAARSKERKTRYTGELERKVQTLQNEATTLSAQITVLQGEVQWLKVAAGQAPGHNANGRGSSPQFAPSIHYFTNQQQQQQYQMPNSSPNNPRPGGQAQRSFQDFNQRT</sequence>
<feature type="compositionally biased region" description="Polar residues" evidence="7">
    <location>
        <begin position="141"/>
        <end position="152"/>
    </location>
</feature>
<comment type="caution">
    <text evidence="9">The sequence shown here is derived from an EMBL/GenBank/DDBJ whole genome shotgun (WGS) entry which is preliminary data.</text>
</comment>
<keyword evidence="6" id="KW-0175">Coiled coil</keyword>
<keyword evidence="5" id="KW-0539">Nucleus</keyword>
<evidence type="ECO:0000256" key="6">
    <source>
        <dbReference type="SAM" id="Coils"/>
    </source>
</evidence>
<dbReference type="FunFam" id="1.20.5.170:FF:000009">
    <property type="entry name" value="probable transcription factor PosF21"/>
    <property type="match status" value="1"/>
</dbReference>
<dbReference type="InterPro" id="IPR044759">
    <property type="entry name" value="bZIP_RF2"/>
</dbReference>
<evidence type="ECO:0000313" key="10">
    <source>
        <dbReference type="Proteomes" id="UP000653305"/>
    </source>
</evidence>
<dbReference type="PANTHER" id="PTHR13690">
    <property type="entry name" value="TRANSCRIPTION FACTOR POSF21-RELATED"/>
    <property type="match status" value="1"/>
</dbReference>
<keyword evidence="2" id="KW-0805">Transcription regulation</keyword>